<evidence type="ECO:0000313" key="3">
    <source>
        <dbReference type="Proteomes" id="UP000285951"/>
    </source>
</evidence>
<dbReference type="EMBL" id="WOTW01000082">
    <property type="protein sequence ID" value="MUP40096.1"/>
    <property type="molecule type" value="Genomic_DNA"/>
</dbReference>
<reference evidence="2 3" key="1">
    <citation type="submission" date="2019-11" db="EMBL/GenBank/DDBJ databases">
        <title>Draft genome sequence of Labilibaculum sp. strain SYP isolated from Black Sea.</title>
        <authorList>
            <person name="Yadav S."/>
            <person name="Villanueva L."/>
        </authorList>
    </citation>
    <scope>NUCLEOTIDE SEQUENCE [LARGE SCALE GENOMIC DNA]</scope>
    <source>
        <strain evidence="2 3">44</strain>
    </source>
</reference>
<evidence type="ECO:0008006" key="5">
    <source>
        <dbReference type="Google" id="ProtNLM"/>
    </source>
</evidence>
<evidence type="ECO:0000313" key="2">
    <source>
        <dbReference type="EMBL" id="MVB09301.1"/>
    </source>
</evidence>
<comment type="caution">
    <text evidence="1">The sequence shown here is derived from an EMBL/GenBank/DDBJ whole genome shotgun (WGS) entry which is preliminary data.</text>
</comment>
<dbReference type="EMBL" id="QTZN02000082">
    <property type="protein sequence ID" value="MVB09301.1"/>
    <property type="molecule type" value="Genomic_DNA"/>
</dbReference>
<dbReference type="AlphaFoldDB" id="A0A7M4DBR7"/>
<evidence type="ECO:0000313" key="1">
    <source>
        <dbReference type="EMBL" id="MUP40096.1"/>
    </source>
</evidence>
<accession>A0A7M4DBR7</accession>
<dbReference type="Proteomes" id="UP000285951">
    <property type="component" value="Unassembled WGS sequence"/>
</dbReference>
<name>A0A7M4DBR7_9BACT</name>
<gene>
    <name evidence="2" type="ORF">DWB62_020005</name>
    <name evidence="1" type="ORF">GNY23_20005</name>
</gene>
<proteinExistence type="predicted"/>
<dbReference type="RefSeq" id="WP_156197417.1">
    <property type="nucleotide sequence ID" value="NZ_QTZN02000082.1"/>
</dbReference>
<dbReference type="OrthoDB" id="1119824at2"/>
<keyword evidence="3" id="KW-1185">Reference proteome</keyword>
<protein>
    <recommendedName>
        <fullName evidence="5">Transposase</fullName>
    </recommendedName>
</protein>
<dbReference type="Proteomes" id="UP000462449">
    <property type="component" value="Unassembled WGS sequence"/>
</dbReference>
<organism evidence="1 4">
    <name type="scientific">Labilibaculum euxinus</name>
    <dbReference type="NCBI Taxonomy" id="2686357"/>
    <lineage>
        <taxon>Bacteria</taxon>
        <taxon>Pseudomonadati</taxon>
        <taxon>Bacteroidota</taxon>
        <taxon>Bacteroidia</taxon>
        <taxon>Marinilabiliales</taxon>
        <taxon>Marinifilaceae</taxon>
        <taxon>Labilibaculum</taxon>
    </lineage>
</organism>
<evidence type="ECO:0000313" key="4">
    <source>
        <dbReference type="Proteomes" id="UP000462449"/>
    </source>
</evidence>
<reference evidence="1 4" key="2">
    <citation type="submission" date="2019-12" db="EMBL/GenBank/DDBJ databases">
        <title>Draft genome sequence of Labilibaculum sp. strain 44 isolated from deep waters of Black Sea.</title>
        <authorList>
            <person name="Yadav S."/>
            <person name="Villanueva L."/>
        </authorList>
    </citation>
    <scope>NUCLEOTIDE SEQUENCE [LARGE SCALE GENOMIC DNA]</scope>
    <source>
        <strain evidence="1 4">44</strain>
    </source>
</reference>
<sequence>MDSTKDHYTLLLQAILPEEIFSYFEITQVIIDENRLDVHLDELHQFPEEFSSEKLTSKGFQSAVVIQDYPIRERMVYLHVRKRKWLVCSTGQIVSRDWDLIAKGARYTKGFASFLKELFGQIPDQQ</sequence>